<feature type="modified residue" description="4-aspartylphosphate" evidence="1">
    <location>
        <position position="57"/>
    </location>
</feature>
<dbReference type="AlphaFoldDB" id="A0A7W0C892"/>
<sequence>MEKSEEAILVAEDVRSSRHALVSMLKKQGFSSIYEVENGQQALDMLRSQSIDLVLLDIMMPEVDGLGVLKSMKADAGLRLVPVIMITAIDDMDSAVKCIEMGAEDYLIKPFNPVMLRARITASLEKKRLREIEKEYLRMYDSATGLPNRRYFAQRLNEQLHRSQRHPSLFAVLAVRIGKYPAIFETLGRKTGDRYILERAGQLRKILPNDAVIARTGEQTFGVILFDLPSPAAGNAAAKNISETLVSPVYLEEREFTGNIQVGVAYNDPPYSNAETMLRDAGLAAGQVDIRGGFKIFDDTIHQAAMRRLELEPALRQALENNQLIMHYQPIVSLENGKIKGYEALVRWQHPEKGIIMPDEFIRLAEETGLIIPLGAWVIHEVCRQVASWQKDKSRDNHLTISVNVSAHQFTEPAFLSVIQSALQKSGVQSTCISLELTETALINNSQQVTEVLDELRRIKVRTSLDDFGTGYCSLNYLHRYPFDTLKIDQSFVRHIDSNPRNQAIVNSTIELAHRLGMQVVAEGIETEAEVETLKQLNCEYGQGWFYGQPALS</sequence>
<comment type="caution">
    <text evidence="5">The sequence shown here is derived from an EMBL/GenBank/DDBJ whole genome shotgun (WGS) entry which is preliminary data.</text>
</comment>
<dbReference type="Gene3D" id="3.30.70.270">
    <property type="match status" value="1"/>
</dbReference>
<dbReference type="InterPro" id="IPR029787">
    <property type="entry name" value="Nucleotide_cyclase"/>
</dbReference>
<dbReference type="EMBL" id="JACDUS010000003">
    <property type="protein sequence ID" value="MBA2880957.1"/>
    <property type="molecule type" value="Genomic_DNA"/>
</dbReference>
<dbReference type="SMART" id="SM00267">
    <property type="entry name" value="GGDEF"/>
    <property type="match status" value="1"/>
</dbReference>
<gene>
    <name evidence="5" type="ORF">HNR65_001283</name>
</gene>
<evidence type="ECO:0000259" key="3">
    <source>
        <dbReference type="PROSITE" id="PS50883"/>
    </source>
</evidence>
<dbReference type="InterPro" id="IPR050706">
    <property type="entry name" value="Cyclic-di-GMP_PDE-like"/>
</dbReference>
<evidence type="ECO:0000259" key="4">
    <source>
        <dbReference type="PROSITE" id="PS50887"/>
    </source>
</evidence>
<dbReference type="Pfam" id="PF00072">
    <property type="entry name" value="Response_reg"/>
    <property type="match status" value="1"/>
</dbReference>
<dbReference type="SUPFAM" id="SSF52172">
    <property type="entry name" value="CheY-like"/>
    <property type="match status" value="1"/>
</dbReference>
<dbReference type="PROSITE" id="PS50110">
    <property type="entry name" value="RESPONSE_REGULATORY"/>
    <property type="match status" value="1"/>
</dbReference>
<evidence type="ECO:0000313" key="6">
    <source>
        <dbReference type="Proteomes" id="UP000525298"/>
    </source>
</evidence>
<keyword evidence="6" id="KW-1185">Reference proteome</keyword>
<reference evidence="5 6" key="1">
    <citation type="submission" date="2020-07" db="EMBL/GenBank/DDBJ databases">
        <title>Genomic Encyclopedia of Type Strains, Phase IV (KMG-IV): sequencing the most valuable type-strain genomes for metagenomic binning, comparative biology and taxonomic classification.</title>
        <authorList>
            <person name="Goeker M."/>
        </authorList>
    </citation>
    <scope>NUCLEOTIDE SEQUENCE [LARGE SCALE GENOMIC DNA]</scope>
    <source>
        <strain evidence="5 6">DSM 17721</strain>
    </source>
</reference>
<dbReference type="Gene3D" id="3.20.20.450">
    <property type="entry name" value="EAL domain"/>
    <property type="match status" value="1"/>
</dbReference>
<organism evidence="5 6">
    <name type="scientific">Desulfosalsimonas propionicica</name>
    <dbReference type="NCBI Taxonomy" id="332175"/>
    <lineage>
        <taxon>Bacteria</taxon>
        <taxon>Pseudomonadati</taxon>
        <taxon>Thermodesulfobacteriota</taxon>
        <taxon>Desulfobacteria</taxon>
        <taxon>Desulfobacterales</taxon>
        <taxon>Desulfosalsimonadaceae</taxon>
        <taxon>Desulfosalsimonas</taxon>
    </lineage>
</organism>
<keyword evidence="1" id="KW-0597">Phosphoprotein</keyword>
<dbReference type="GO" id="GO:0000160">
    <property type="term" value="P:phosphorelay signal transduction system"/>
    <property type="evidence" value="ECO:0007669"/>
    <property type="project" value="InterPro"/>
</dbReference>
<dbReference type="InterPro" id="IPR035919">
    <property type="entry name" value="EAL_sf"/>
</dbReference>
<dbReference type="InterPro" id="IPR011006">
    <property type="entry name" value="CheY-like_superfamily"/>
</dbReference>
<dbReference type="Pfam" id="PF00990">
    <property type="entry name" value="GGDEF"/>
    <property type="match status" value="1"/>
</dbReference>
<dbReference type="RefSeq" id="WP_181550629.1">
    <property type="nucleotide sequence ID" value="NZ_JACDUS010000003.1"/>
</dbReference>
<dbReference type="Proteomes" id="UP000525298">
    <property type="component" value="Unassembled WGS sequence"/>
</dbReference>
<dbReference type="GO" id="GO:0071111">
    <property type="term" value="F:cyclic-guanylate-specific phosphodiesterase activity"/>
    <property type="evidence" value="ECO:0007669"/>
    <property type="project" value="InterPro"/>
</dbReference>
<dbReference type="PROSITE" id="PS50883">
    <property type="entry name" value="EAL"/>
    <property type="match status" value="1"/>
</dbReference>
<accession>A0A7W0C892</accession>
<dbReference type="InterPro" id="IPR043128">
    <property type="entry name" value="Rev_trsase/Diguanyl_cyclase"/>
</dbReference>
<feature type="domain" description="EAL" evidence="3">
    <location>
        <begin position="308"/>
        <end position="553"/>
    </location>
</feature>
<dbReference type="SUPFAM" id="SSF55073">
    <property type="entry name" value="Nucleotide cyclase"/>
    <property type="match status" value="1"/>
</dbReference>
<dbReference type="InterPro" id="IPR001633">
    <property type="entry name" value="EAL_dom"/>
</dbReference>
<dbReference type="PANTHER" id="PTHR33121">
    <property type="entry name" value="CYCLIC DI-GMP PHOSPHODIESTERASE PDEF"/>
    <property type="match status" value="1"/>
</dbReference>
<dbReference type="PROSITE" id="PS50887">
    <property type="entry name" value="GGDEF"/>
    <property type="match status" value="1"/>
</dbReference>
<dbReference type="NCBIfam" id="TIGR00254">
    <property type="entry name" value="GGDEF"/>
    <property type="match status" value="1"/>
</dbReference>
<evidence type="ECO:0000259" key="2">
    <source>
        <dbReference type="PROSITE" id="PS50110"/>
    </source>
</evidence>
<name>A0A7W0C892_9BACT</name>
<dbReference type="FunFam" id="3.20.20.450:FF:000001">
    <property type="entry name" value="Cyclic di-GMP phosphodiesterase yahA"/>
    <property type="match status" value="1"/>
</dbReference>
<dbReference type="InterPro" id="IPR001789">
    <property type="entry name" value="Sig_transdc_resp-reg_receiver"/>
</dbReference>
<evidence type="ECO:0000313" key="5">
    <source>
        <dbReference type="EMBL" id="MBA2880957.1"/>
    </source>
</evidence>
<dbReference type="Pfam" id="PF00563">
    <property type="entry name" value="EAL"/>
    <property type="match status" value="1"/>
</dbReference>
<dbReference type="SMART" id="SM00052">
    <property type="entry name" value="EAL"/>
    <property type="match status" value="1"/>
</dbReference>
<dbReference type="SUPFAM" id="SSF141868">
    <property type="entry name" value="EAL domain-like"/>
    <property type="match status" value="1"/>
</dbReference>
<proteinExistence type="predicted"/>
<evidence type="ECO:0000256" key="1">
    <source>
        <dbReference type="PROSITE-ProRule" id="PRU00169"/>
    </source>
</evidence>
<protein>
    <submittedName>
        <fullName evidence="5">Diguanylate cyclase (GGDEF)-like protein</fullName>
    </submittedName>
</protein>
<feature type="domain" description="Response regulatory" evidence="2">
    <location>
        <begin position="7"/>
        <end position="124"/>
    </location>
</feature>
<dbReference type="CDD" id="cd01948">
    <property type="entry name" value="EAL"/>
    <property type="match status" value="1"/>
</dbReference>
<dbReference type="CDD" id="cd01949">
    <property type="entry name" value="GGDEF"/>
    <property type="match status" value="1"/>
</dbReference>
<feature type="domain" description="GGDEF" evidence="4">
    <location>
        <begin position="168"/>
        <end position="299"/>
    </location>
</feature>
<dbReference type="InterPro" id="IPR000160">
    <property type="entry name" value="GGDEF_dom"/>
</dbReference>
<dbReference type="Gene3D" id="3.40.50.2300">
    <property type="match status" value="1"/>
</dbReference>
<dbReference type="SMART" id="SM00448">
    <property type="entry name" value="REC"/>
    <property type="match status" value="1"/>
</dbReference>
<dbReference type="PANTHER" id="PTHR33121:SF70">
    <property type="entry name" value="SIGNALING PROTEIN YKOW"/>
    <property type="match status" value="1"/>
</dbReference>